<feature type="region of interest" description="Disordered" evidence="1">
    <location>
        <begin position="1"/>
        <end position="249"/>
    </location>
</feature>
<evidence type="ECO:0000313" key="2">
    <source>
        <dbReference type="EMBL" id="WPK24697.1"/>
    </source>
</evidence>
<feature type="compositionally biased region" description="Acidic residues" evidence="1">
    <location>
        <begin position="787"/>
        <end position="821"/>
    </location>
</feature>
<feature type="region of interest" description="Disordered" evidence="1">
    <location>
        <begin position="760"/>
        <end position="821"/>
    </location>
</feature>
<feature type="compositionally biased region" description="Basic and acidic residues" evidence="1">
    <location>
        <begin position="771"/>
        <end position="786"/>
    </location>
</feature>
<feature type="region of interest" description="Disordered" evidence="1">
    <location>
        <begin position="263"/>
        <end position="298"/>
    </location>
</feature>
<dbReference type="RefSeq" id="XP_062877080.1">
    <property type="nucleotide sequence ID" value="XM_063021010.1"/>
</dbReference>
<dbReference type="AlphaFoldDB" id="A0AAX4H891"/>
<reference evidence="2 3" key="1">
    <citation type="submission" date="2023-10" db="EMBL/GenBank/DDBJ databases">
        <title>Draft Genome Sequence of Candida saopaulonensis from a very Premature Infant with Sepsis.</title>
        <authorList>
            <person name="Ning Y."/>
            <person name="Dai R."/>
            <person name="Xiao M."/>
            <person name="Xu Y."/>
            <person name="Yan Q."/>
            <person name="Zhang L."/>
        </authorList>
    </citation>
    <scope>NUCLEOTIDE SEQUENCE [LARGE SCALE GENOMIC DNA]</scope>
    <source>
        <strain evidence="2 3">19XY460</strain>
    </source>
</reference>
<name>A0AAX4H891_9ASCO</name>
<proteinExistence type="predicted"/>
<gene>
    <name evidence="2" type="ORF">PUMCH_001980</name>
</gene>
<feature type="compositionally biased region" description="Basic and acidic residues" evidence="1">
    <location>
        <begin position="189"/>
        <end position="215"/>
    </location>
</feature>
<feature type="compositionally biased region" description="Polar residues" evidence="1">
    <location>
        <begin position="88"/>
        <end position="119"/>
    </location>
</feature>
<sequence>MENSVPTVKSEDPRLPSTEMSDSAVAPEKQVETSEMNGDTTNHVSSEADLAGSTNATTDDHVLPAQSHNGNGIVKSEESTGIDEVANTEPSGNGGVQSTQSLQHEQNGVSDNMTNGGSSDSHEPSAAPIDHHEPKIEEAADSISHVAETPKKRTASESSDGSKKRKQAVLNFSSSQGHTSLGLSSTDQSEQKSEDNAESDLKAENHTAEDNDKPQGNDGEFLVKLSYRKAAEPRKTRAKNKANEQPQEKVRNFERAAKKPLPKEKPLHLPLGKFKRAPSKSKLPPGPTTILRENNRNARPLPGPLVPLNYDLYDGNVVENDANKVVASASLAFGFPLKPNPNSYDIMYILLFLSKFEPIVQAGPLGPDDFEKGLDLENDLDSPKISQTMEVFFRRLLVLLLNRKKAIPKDGQRPAIQELQTKYVSFGLPEEWRDDSNIKEVDSFPCVPENDIVDPSKPPVAPEDLLEYEGPKEITNVFHSKRFEDFGLAGIESSRQRVILLRTMVVWCLSVSLRIKTYLTSIVSKQEVPGERDNIYVSRAVMNGFSQTLESKKDHEVKVARKTKPTTKGGLQDFDLRLAYMDPTSNPMAHPLALRLNEFVAGDIGFHVGRFYLVRLADASAGGLGSLAEMKQAAKLQPGDRSMATNFRLYVEDVYSLLEQCLRVEGVEFNSEGEEVAHDVKYDDTKYWYTVASNYKELQAFTDLIGEKLANYKTHPGAIPPSSDAYRPLLYMYQYLCHVTPIIGELEGLYAGGSGELRSSRKKAVNYKPPSHWEAETEDSEKRGDEDYSEGGEEAFEDEEDVDEGEEAQEDEEEEEAEFLD</sequence>
<evidence type="ECO:0000313" key="3">
    <source>
        <dbReference type="Proteomes" id="UP001338582"/>
    </source>
</evidence>
<evidence type="ECO:0008006" key="4">
    <source>
        <dbReference type="Google" id="ProtNLM"/>
    </source>
</evidence>
<feature type="compositionally biased region" description="Polar residues" evidence="1">
    <location>
        <begin position="170"/>
        <end position="188"/>
    </location>
</feature>
<dbReference type="GeneID" id="88173045"/>
<accession>A0AAX4H891</accession>
<organism evidence="2 3">
    <name type="scientific">Australozyma saopauloensis</name>
    <dbReference type="NCBI Taxonomy" id="291208"/>
    <lineage>
        <taxon>Eukaryota</taxon>
        <taxon>Fungi</taxon>
        <taxon>Dikarya</taxon>
        <taxon>Ascomycota</taxon>
        <taxon>Saccharomycotina</taxon>
        <taxon>Pichiomycetes</taxon>
        <taxon>Metschnikowiaceae</taxon>
        <taxon>Australozyma</taxon>
    </lineage>
</organism>
<keyword evidence="3" id="KW-1185">Reference proteome</keyword>
<evidence type="ECO:0000256" key="1">
    <source>
        <dbReference type="SAM" id="MobiDB-lite"/>
    </source>
</evidence>
<dbReference type="EMBL" id="CP138895">
    <property type="protein sequence ID" value="WPK24697.1"/>
    <property type="molecule type" value="Genomic_DNA"/>
</dbReference>
<protein>
    <recommendedName>
        <fullName evidence="4">WHIM1 domain-containing protein</fullName>
    </recommendedName>
</protein>
<dbReference type="KEGG" id="asau:88173045"/>
<feature type="compositionally biased region" description="Polar residues" evidence="1">
    <location>
        <begin position="33"/>
        <end position="45"/>
    </location>
</feature>
<dbReference type="Proteomes" id="UP001338582">
    <property type="component" value="Chromosome 2"/>
</dbReference>
<feature type="compositionally biased region" description="Basic and acidic residues" evidence="1">
    <location>
        <begin position="129"/>
        <end position="138"/>
    </location>
</feature>